<dbReference type="EMBL" id="CP036274">
    <property type="protein sequence ID" value="QDU30057.1"/>
    <property type="molecule type" value="Genomic_DNA"/>
</dbReference>
<evidence type="ECO:0000313" key="2">
    <source>
        <dbReference type="EMBL" id="QDU30057.1"/>
    </source>
</evidence>
<dbReference type="PROSITE" id="PS51257">
    <property type="entry name" value="PROKAR_LIPOPROTEIN"/>
    <property type="match status" value="1"/>
</dbReference>
<feature type="chain" id="PRO_5022101013" evidence="1">
    <location>
        <begin position="21"/>
        <end position="95"/>
    </location>
</feature>
<accession>A0A517YIK1</accession>
<gene>
    <name evidence="2" type="ORF">ETAA8_51760</name>
</gene>
<evidence type="ECO:0000256" key="1">
    <source>
        <dbReference type="SAM" id="SignalP"/>
    </source>
</evidence>
<protein>
    <submittedName>
        <fullName evidence="2">Uncharacterized protein</fullName>
    </submittedName>
</protein>
<dbReference type="Proteomes" id="UP000315017">
    <property type="component" value="Chromosome"/>
</dbReference>
<feature type="signal peptide" evidence="1">
    <location>
        <begin position="1"/>
        <end position="20"/>
    </location>
</feature>
<dbReference type="KEGG" id="aagg:ETAA8_51760"/>
<dbReference type="OrthoDB" id="285400at2"/>
<proteinExistence type="predicted"/>
<keyword evidence="3" id="KW-1185">Reference proteome</keyword>
<name>A0A517YIK1_9BACT</name>
<dbReference type="RefSeq" id="WP_145094897.1">
    <property type="nucleotide sequence ID" value="NZ_CP036274.1"/>
</dbReference>
<organism evidence="2 3">
    <name type="scientific">Anatilimnocola aggregata</name>
    <dbReference type="NCBI Taxonomy" id="2528021"/>
    <lineage>
        <taxon>Bacteria</taxon>
        <taxon>Pseudomonadati</taxon>
        <taxon>Planctomycetota</taxon>
        <taxon>Planctomycetia</taxon>
        <taxon>Pirellulales</taxon>
        <taxon>Pirellulaceae</taxon>
        <taxon>Anatilimnocola</taxon>
    </lineage>
</organism>
<evidence type="ECO:0000313" key="3">
    <source>
        <dbReference type="Proteomes" id="UP000315017"/>
    </source>
</evidence>
<dbReference type="AlphaFoldDB" id="A0A517YIK1"/>
<sequence length="95" mass="10495" precursor="true">MKASIQIALALVCFVSVILAGCDGTPKPPASLPTQTALSVDEWKKMTDIPEKYDGVTLDRLRMADPRLKNERAWQAFMKQNVIPERKKDIPGSPG</sequence>
<keyword evidence="1" id="KW-0732">Signal</keyword>
<reference evidence="2 3" key="1">
    <citation type="submission" date="2019-02" db="EMBL/GenBank/DDBJ databases">
        <title>Deep-cultivation of Planctomycetes and their phenomic and genomic characterization uncovers novel biology.</title>
        <authorList>
            <person name="Wiegand S."/>
            <person name="Jogler M."/>
            <person name="Boedeker C."/>
            <person name="Pinto D."/>
            <person name="Vollmers J."/>
            <person name="Rivas-Marin E."/>
            <person name="Kohn T."/>
            <person name="Peeters S.H."/>
            <person name="Heuer A."/>
            <person name="Rast P."/>
            <person name="Oberbeckmann S."/>
            <person name="Bunk B."/>
            <person name="Jeske O."/>
            <person name="Meyerdierks A."/>
            <person name="Storesund J.E."/>
            <person name="Kallscheuer N."/>
            <person name="Luecker S."/>
            <person name="Lage O.M."/>
            <person name="Pohl T."/>
            <person name="Merkel B.J."/>
            <person name="Hornburger P."/>
            <person name="Mueller R.-W."/>
            <person name="Bruemmer F."/>
            <person name="Labrenz M."/>
            <person name="Spormann A.M."/>
            <person name="Op den Camp H."/>
            <person name="Overmann J."/>
            <person name="Amann R."/>
            <person name="Jetten M.S.M."/>
            <person name="Mascher T."/>
            <person name="Medema M.H."/>
            <person name="Devos D.P."/>
            <person name="Kaster A.-K."/>
            <person name="Ovreas L."/>
            <person name="Rohde M."/>
            <person name="Galperin M.Y."/>
            <person name="Jogler C."/>
        </authorList>
    </citation>
    <scope>NUCLEOTIDE SEQUENCE [LARGE SCALE GENOMIC DNA]</scope>
    <source>
        <strain evidence="2 3">ETA_A8</strain>
    </source>
</reference>